<name>A0A382UFJ8_9ZZZZ</name>
<dbReference type="PANTHER" id="PTHR33449">
    <property type="entry name" value="NUCLEOID-ASSOCIATED PROTEIN YBAB"/>
    <property type="match status" value="1"/>
</dbReference>
<sequence>MNMNNLMKQAQKMQKRMLEIQEDLANRTVETTVGGGMVTAVANGQQELVSITISPDVVDPNDVEMLEDLIVAAVNEARNKAQELMGDEMSKLTGGIKIPGMM</sequence>
<evidence type="ECO:0008006" key="3">
    <source>
        <dbReference type="Google" id="ProtNLM"/>
    </source>
</evidence>
<protein>
    <recommendedName>
        <fullName evidence="3">Nucleoid-associated protein</fullName>
    </recommendedName>
</protein>
<dbReference type="Gene3D" id="3.30.1310.10">
    <property type="entry name" value="Nucleoid-associated protein YbaB-like domain"/>
    <property type="match status" value="1"/>
</dbReference>
<dbReference type="HAMAP" id="MF_00274">
    <property type="entry name" value="DNA_YbaB_EbfC"/>
    <property type="match status" value="1"/>
</dbReference>
<dbReference type="PANTHER" id="PTHR33449:SF1">
    <property type="entry name" value="NUCLEOID-ASSOCIATED PROTEIN YBAB"/>
    <property type="match status" value="1"/>
</dbReference>
<dbReference type="EMBL" id="UINC01143512">
    <property type="protein sequence ID" value="SVD32478.1"/>
    <property type="molecule type" value="Genomic_DNA"/>
</dbReference>
<evidence type="ECO:0000256" key="1">
    <source>
        <dbReference type="ARBA" id="ARBA00023125"/>
    </source>
</evidence>
<proteinExistence type="inferred from homology"/>
<dbReference type="Pfam" id="PF02575">
    <property type="entry name" value="YbaB_DNA_bd"/>
    <property type="match status" value="1"/>
</dbReference>
<reference evidence="2" key="1">
    <citation type="submission" date="2018-05" db="EMBL/GenBank/DDBJ databases">
        <authorList>
            <person name="Lanie J.A."/>
            <person name="Ng W.-L."/>
            <person name="Kazmierczak K.M."/>
            <person name="Andrzejewski T.M."/>
            <person name="Davidsen T.M."/>
            <person name="Wayne K.J."/>
            <person name="Tettelin H."/>
            <person name="Glass J.I."/>
            <person name="Rusch D."/>
            <person name="Podicherti R."/>
            <person name="Tsui H.-C.T."/>
            <person name="Winkler M.E."/>
        </authorList>
    </citation>
    <scope>NUCLEOTIDE SEQUENCE</scope>
</reference>
<gene>
    <name evidence="2" type="ORF">METZ01_LOCUS385332</name>
</gene>
<accession>A0A382UFJ8</accession>
<dbReference type="AlphaFoldDB" id="A0A382UFJ8"/>
<dbReference type="NCBIfam" id="TIGR00103">
    <property type="entry name" value="DNA_YbaB_EbfC"/>
    <property type="match status" value="1"/>
</dbReference>
<dbReference type="SUPFAM" id="SSF82607">
    <property type="entry name" value="YbaB-like"/>
    <property type="match status" value="1"/>
</dbReference>
<dbReference type="InterPro" id="IPR036894">
    <property type="entry name" value="YbaB-like_sf"/>
</dbReference>
<dbReference type="GO" id="GO:0005829">
    <property type="term" value="C:cytosol"/>
    <property type="evidence" value="ECO:0007669"/>
    <property type="project" value="TreeGrafter"/>
</dbReference>
<evidence type="ECO:0000313" key="2">
    <source>
        <dbReference type="EMBL" id="SVD32478.1"/>
    </source>
</evidence>
<dbReference type="GO" id="GO:0003677">
    <property type="term" value="F:DNA binding"/>
    <property type="evidence" value="ECO:0007669"/>
    <property type="project" value="UniProtKB-KW"/>
</dbReference>
<keyword evidence="1" id="KW-0238">DNA-binding</keyword>
<dbReference type="PIRSF" id="PIRSF004555">
    <property type="entry name" value="UCP004555"/>
    <property type="match status" value="1"/>
</dbReference>
<dbReference type="InterPro" id="IPR004401">
    <property type="entry name" value="YbaB/EbfC"/>
</dbReference>
<organism evidence="2">
    <name type="scientific">marine metagenome</name>
    <dbReference type="NCBI Taxonomy" id="408172"/>
    <lineage>
        <taxon>unclassified sequences</taxon>
        <taxon>metagenomes</taxon>
        <taxon>ecological metagenomes</taxon>
    </lineage>
</organism>